<dbReference type="EMBL" id="CP014797">
    <property type="protein sequence ID" value="APX25867.1"/>
    <property type="molecule type" value="Genomic_DNA"/>
</dbReference>
<keyword evidence="3" id="KW-1185">Reference proteome</keyword>
<evidence type="ECO:0000256" key="1">
    <source>
        <dbReference type="SAM" id="MobiDB-lite"/>
    </source>
</evidence>
<feature type="region of interest" description="Disordered" evidence="1">
    <location>
        <begin position="1"/>
        <end position="20"/>
    </location>
</feature>
<protein>
    <submittedName>
        <fullName evidence="2">Uncharacterized protein</fullName>
    </submittedName>
</protein>
<dbReference type="KEGG" id="tpro:Ga0080559_TMP384"/>
<reference evidence="2 3" key="1">
    <citation type="submission" date="2016-03" db="EMBL/GenBank/DDBJ databases">
        <title>Deep-sea bacteria in the southern Pacific.</title>
        <authorList>
            <person name="Tang K."/>
        </authorList>
    </citation>
    <scope>NUCLEOTIDE SEQUENCE [LARGE SCALE GENOMIC DNA]</scope>
    <source>
        <strain evidence="2 3">JLT2016</strain>
        <plasmid evidence="3">Plasmid ptpro1</plasmid>
    </source>
</reference>
<evidence type="ECO:0000313" key="3">
    <source>
        <dbReference type="Proteomes" id="UP000186559"/>
    </source>
</evidence>
<accession>A0A1U7DCG3</accession>
<dbReference type="AlphaFoldDB" id="A0A1U7DCG3"/>
<geneLocation type="plasmid" evidence="3">
    <name>ptpro1</name>
</geneLocation>
<organism evidence="2 3">
    <name type="scientific">Salipiger profundus</name>
    <dbReference type="NCBI Taxonomy" id="1229727"/>
    <lineage>
        <taxon>Bacteria</taxon>
        <taxon>Pseudomonadati</taxon>
        <taxon>Pseudomonadota</taxon>
        <taxon>Alphaproteobacteria</taxon>
        <taxon>Rhodobacterales</taxon>
        <taxon>Roseobacteraceae</taxon>
        <taxon>Salipiger</taxon>
    </lineage>
</organism>
<proteinExistence type="predicted"/>
<keyword evidence="2" id="KW-0614">Plasmid</keyword>
<gene>
    <name evidence="2" type="ORF">Ga0080559_TMP384</name>
</gene>
<name>A0A1U7DCG3_9RHOB</name>
<dbReference type="Proteomes" id="UP000186559">
    <property type="component" value="Plasmid pTPRO1"/>
</dbReference>
<evidence type="ECO:0000313" key="2">
    <source>
        <dbReference type="EMBL" id="APX25867.1"/>
    </source>
</evidence>
<feature type="compositionally biased region" description="Basic and acidic residues" evidence="1">
    <location>
        <begin position="1"/>
        <end position="10"/>
    </location>
</feature>
<sequence length="42" mass="4290">MGDTTSERAARGLSGTPAAHRCLTFTPVSAGGARTSRKGISR</sequence>